<evidence type="ECO:0000259" key="12">
    <source>
        <dbReference type="PROSITE" id="PS51295"/>
    </source>
</evidence>
<comment type="caution">
    <text evidence="13">The sequence shown here is derived from an EMBL/GenBank/DDBJ whole genome shotgun (WGS) entry which is preliminary data.</text>
</comment>
<dbReference type="GO" id="GO:0006397">
    <property type="term" value="P:mRNA processing"/>
    <property type="evidence" value="ECO:0007669"/>
    <property type="project" value="UniProtKB-KW"/>
</dbReference>
<dbReference type="InterPro" id="IPR035920">
    <property type="entry name" value="YhbY-like_sf"/>
</dbReference>
<evidence type="ECO:0000256" key="6">
    <source>
        <dbReference type="ARBA" id="ARBA00022884"/>
    </source>
</evidence>
<gene>
    <name evidence="13" type="ORF">IEQ34_005694</name>
</gene>
<dbReference type="InterPro" id="IPR001890">
    <property type="entry name" value="RNA-binding_CRM"/>
</dbReference>
<keyword evidence="6 10" id="KW-0694">RNA-binding</keyword>
<dbReference type="SUPFAM" id="SSF75471">
    <property type="entry name" value="YhbY-like"/>
    <property type="match status" value="4"/>
</dbReference>
<evidence type="ECO:0000313" key="14">
    <source>
        <dbReference type="Proteomes" id="UP000775213"/>
    </source>
</evidence>
<organism evidence="13 14">
    <name type="scientific">Dendrobium chrysotoxum</name>
    <name type="common">Orchid</name>
    <dbReference type="NCBI Taxonomy" id="161865"/>
    <lineage>
        <taxon>Eukaryota</taxon>
        <taxon>Viridiplantae</taxon>
        <taxon>Streptophyta</taxon>
        <taxon>Embryophyta</taxon>
        <taxon>Tracheophyta</taxon>
        <taxon>Spermatophyta</taxon>
        <taxon>Magnoliopsida</taxon>
        <taxon>Liliopsida</taxon>
        <taxon>Asparagales</taxon>
        <taxon>Orchidaceae</taxon>
        <taxon>Epidendroideae</taxon>
        <taxon>Malaxideae</taxon>
        <taxon>Dendrobiinae</taxon>
        <taxon>Dendrobium</taxon>
    </lineage>
</organism>
<evidence type="ECO:0000256" key="2">
    <source>
        <dbReference type="ARBA" id="ARBA00022528"/>
    </source>
</evidence>
<evidence type="ECO:0000256" key="11">
    <source>
        <dbReference type="SAM" id="MobiDB-lite"/>
    </source>
</evidence>
<reference evidence="13 14" key="1">
    <citation type="journal article" date="2021" name="Hortic Res">
        <title>Chromosome-scale assembly of the Dendrobium chrysotoxum genome enhances the understanding of orchid evolution.</title>
        <authorList>
            <person name="Zhang Y."/>
            <person name="Zhang G.Q."/>
            <person name="Zhang D."/>
            <person name="Liu X.D."/>
            <person name="Xu X.Y."/>
            <person name="Sun W.H."/>
            <person name="Yu X."/>
            <person name="Zhu X."/>
            <person name="Wang Z.W."/>
            <person name="Zhao X."/>
            <person name="Zhong W.Y."/>
            <person name="Chen H."/>
            <person name="Yin W.L."/>
            <person name="Huang T."/>
            <person name="Niu S.C."/>
            <person name="Liu Z.J."/>
        </authorList>
    </citation>
    <scope>NUCLEOTIDE SEQUENCE [LARGE SCALE GENOMIC DNA]</scope>
    <source>
        <strain evidence="13">Lindl</strain>
    </source>
</reference>
<dbReference type="Pfam" id="PF01985">
    <property type="entry name" value="CRS1_YhbY"/>
    <property type="match status" value="4"/>
</dbReference>
<dbReference type="InterPro" id="IPR045278">
    <property type="entry name" value="CRS1/CFM2/CFM3"/>
</dbReference>
<feature type="region of interest" description="Disordered" evidence="11">
    <location>
        <begin position="327"/>
        <end position="346"/>
    </location>
</feature>
<dbReference type="GO" id="GO:0009507">
    <property type="term" value="C:chloroplast"/>
    <property type="evidence" value="ECO:0007669"/>
    <property type="project" value="UniProtKB-SubCell"/>
</dbReference>
<feature type="domain" description="CRM" evidence="12">
    <location>
        <begin position="222"/>
        <end position="318"/>
    </location>
</feature>
<protein>
    <recommendedName>
        <fullName evidence="12">CRM domain-containing protein</fullName>
    </recommendedName>
</protein>
<dbReference type="FunFam" id="3.30.110.60:FF:000002">
    <property type="entry name" value="CRS2-associated factor 1, chloroplastic"/>
    <property type="match status" value="2"/>
</dbReference>
<evidence type="ECO:0000256" key="7">
    <source>
        <dbReference type="ARBA" id="ARBA00022946"/>
    </source>
</evidence>
<keyword evidence="3" id="KW-0934">Plastid</keyword>
<keyword evidence="8" id="KW-0508">mRNA splicing</keyword>
<evidence type="ECO:0000256" key="5">
    <source>
        <dbReference type="ARBA" id="ARBA00022737"/>
    </source>
</evidence>
<dbReference type="GO" id="GO:0000373">
    <property type="term" value="P:Group II intron splicing"/>
    <property type="evidence" value="ECO:0007669"/>
    <property type="project" value="UniProtKB-ARBA"/>
</dbReference>
<dbReference type="GO" id="GO:0003729">
    <property type="term" value="F:mRNA binding"/>
    <property type="evidence" value="ECO:0007669"/>
    <property type="project" value="InterPro"/>
</dbReference>
<keyword evidence="7" id="KW-0809">Transit peptide</keyword>
<dbReference type="PANTHER" id="PTHR31846:SF20">
    <property type="entry name" value="CRM-DOMAIN CONTAINING FACTOR CFM2, CHLOROPLASTIC"/>
    <property type="match status" value="1"/>
</dbReference>
<feature type="domain" description="CRM" evidence="12">
    <location>
        <begin position="439"/>
        <end position="536"/>
    </location>
</feature>
<dbReference type="PROSITE" id="PS51295">
    <property type="entry name" value="CRM"/>
    <property type="match status" value="4"/>
</dbReference>
<keyword evidence="2" id="KW-0150">Chloroplast</keyword>
<dbReference type="AlphaFoldDB" id="A0AAV7HAI7"/>
<keyword evidence="4" id="KW-0507">mRNA processing</keyword>
<keyword evidence="9" id="KW-0687">Ribonucleoprotein</keyword>
<evidence type="ECO:0000256" key="3">
    <source>
        <dbReference type="ARBA" id="ARBA00022640"/>
    </source>
</evidence>
<dbReference type="Gene3D" id="3.30.110.60">
    <property type="entry name" value="YhbY-like"/>
    <property type="match status" value="4"/>
</dbReference>
<evidence type="ECO:0000256" key="1">
    <source>
        <dbReference type="ARBA" id="ARBA00004229"/>
    </source>
</evidence>
<name>A0AAV7HAI7_DENCH</name>
<keyword evidence="14" id="KW-1185">Reference proteome</keyword>
<dbReference type="EMBL" id="JAGFBR010000006">
    <property type="protein sequence ID" value="KAH0465591.1"/>
    <property type="molecule type" value="Genomic_DNA"/>
</dbReference>
<accession>A0AAV7HAI7</accession>
<dbReference type="SMART" id="SM01103">
    <property type="entry name" value="CRS1_YhbY"/>
    <property type="match status" value="4"/>
</dbReference>
<feature type="domain" description="CRM" evidence="12">
    <location>
        <begin position="619"/>
        <end position="740"/>
    </location>
</feature>
<evidence type="ECO:0000256" key="9">
    <source>
        <dbReference type="ARBA" id="ARBA00023274"/>
    </source>
</evidence>
<evidence type="ECO:0000256" key="4">
    <source>
        <dbReference type="ARBA" id="ARBA00022664"/>
    </source>
</evidence>
<dbReference type="PANTHER" id="PTHR31846">
    <property type="entry name" value="CRS1 / YHBY (CRM) DOMAIN-CONTAINING PROTEIN"/>
    <property type="match status" value="1"/>
</dbReference>
<sequence>MRLVAAAKGDIGNFVISYYLVRFVSILNSHVEGSEQPITFVFPPAVKGKIFALPILLSTLSQMLLSIAQSPSSPHFLSKTASTPFPLPSFLSSSSLRLKNPKLYVPHCRSSYQEAVGKSAIQRISEKLRSLGYLPDDPAAAVGGPPPTGPGSAGEIFIPTPYEIPKHRVGHTIDSSWSTPEHPVPEPGSGVTISRFRELWKREQESSTPAGEKVKMPTVAELTLPRKELKRLRTLGIALTKRLKVGKAGITEGIVNGIHERWRRLEVVKIRCEDVCRMNMKRTHEILERKTGGLVVWRSGNIVVLYRGTNYKYPYFHSGEDNSEKLDEDCSKPDLNGVTDKEHGSSSLSTIAANTYIESSGRRVRSPFISGVGSPNKLRLQLPGETQLEDEADKLLDGLGPRFTDWWGYDPLPVDGDLLPAIVPGFRKPFRLLPFGLRPQLKDQESTILRRLSRHVPCHFALGRNRNLQGLAVSIIKLWEKIEVAKIAIKRGAQNANSGIMAEELKKLTGGTLLSRDKDFIILYRGKDFLPHAVSIAIEERRNWNSCDRKPNNDEVTPFVMNCSSSVRLSNSSSEIEVKEKAEGKRSLMTVNQNIEMTKKHIAELERLVEPTTVEFDKEGISEEERHMLRRVGLRMKPFLLLGELFLRNNWNLENDPIPLSCLGRRGVFDGTIENMHLHWKYRELVKIIFNDRYFENVESTARTLEAESGGILVAVERVSKGYAVVIYRGKNYRRPANLRPQTLLNKKEALKRSLEAQRYESLKLHALHLSKTADKLDYKIANNDLKMNMLLSYEFEGSKSPNDISDKIGPLKIENDNGSEPEIESYTSFQSDFSGENVEKMVVLEHQNESHDAEMAEHCLAPMRKISMSGSEGKSLDPELVQASRPTTCAELSASEELSINVSCGGAQSLLGLSSLESNGERESDVESTFRSSPLSNRERLLLRKQALKMRKRPVLAVGTITCVQTQGGLTKYFPISVGLHQGSALSPYLFALVMDVLTRHLQEDVPWCMLFADDILLVDKTREGVEGRNNILTGVARTIKTHFRKHPLAIVNIKGRAKGTSVQELVFELEQATGSVLVSREPNKVILYRGWGEGDACGGIKKNGVSKMSMEVNDGLVSHQLIEAIIRECGLPSAEAQ</sequence>
<evidence type="ECO:0000313" key="13">
    <source>
        <dbReference type="EMBL" id="KAH0465591.1"/>
    </source>
</evidence>
<feature type="domain" description="CRM" evidence="12">
    <location>
        <begin position="997"/>
        <end position="1102"/>
    </location>
</feature>
<evidence type="ECO:0000256" key="8">
    <source>
        <dbReference type="ARBA" id="ARBA00023187"/>
    </source>
</evidence>
<dbReference type="Proteomes" id="UP000775213">
    <property type="component" value="Unassembled WGS sequence"/>
</dbReference>
<dbReference type="GO" id="GO:1990904">
    <property type="term" value="C:ribonucleoprotein complex"/>
    <property type="evidence" value="ECO:0007669"/>
    <property type="project" value="UniProtKB-KW"/>
</dbReference>
<comment type="subcellular location">
    <subcellularLocation>
        <location evidence="1">Plastid</location>
        <location evidence="1">Chloroplast</location>
    </subcellularLocation>
</comment>
<proteinExistence type="predicted"/>
<evidence type="ECO:0000256" key="10">
    <source>
        <dbReference type="PROSITE-ProRule" id="PRU00626"/>
    </source>
</evidence>
<keyword evidence="5" id="KW-0677">Repeat</keyword>